<comment type="caution">
    <text evidence="2">The sequence shown here is derived from an EMBL/GenBank/DDBJ whole genome shotgun (WGS) entry which is preliminary data.</text>
</comment>
<feature type="compositionally biased region" description="Basic and acidic residues" evidence="1">
    <location>
        <begin position="86"/>
        <end position="100"/>
    </location>
</feature>
<name>A0A834WA79_9FABA</name>
<evidence type="ECO:0000256" key="1">
    <source>
        <dbReference type="SAM" id="MobiDB-lite"/>
    </source>
</evidence>
<dbReference type="AlphaFoldDB" id="A0A834WA79"/>
<protein>
    <submittedName>
        <fullName evidence="2">Uncharacterized protein</fullName>
    </submittedName>
</protein>
<dbReference type="EMBL" id="JAAIUW010000009">
    <property type="protein sequence ID" value="KAF7815930.1"/>
    <property type="molecule type" value="Genomic_DNA"/>
</dbReference>
<feature type="compositionally biased region" description="Polar residues" evidence="1">
    <location>
        <begin position="111"/>
        <end position="120"/>
    </location>
</feature>
<feature type="region of interest" description="Disordered" evidence="1">
    <location>
        <begin position="1"/>
        <end position="20"/>
    </location>
</feature>
<feature type="compositionally biased region" description="Basic and acidic residues" evidence="1">
    <location>
        <begin position="407"/>
        <end position="422"/>
    </location>
</feature>
<evidence type="ECO:0000313" key="2">
    <source>
        <dbReference type="EMBL" id="KAF7815930.1"/>
    </source>
</evidence>
<feature type="region of interest" description="Disordered" evidence="1">
    <location>
        <begin position="407"/>
        <end position="463"/>
    </location>
</feature>
<feature type="region of interest" description="Disordered" evidence="1">
    <location>
        <begin position="86"/>
        <end position="145"/>
    </location>
</feature>
<proteinExistence type="predicted"/>
<organism evidence="2 3">
    <name type="scientific">Senna tora</name>
    <dbReference type="NCBI Taxonomy" id="362788"/>
    <lineage>
        <taxon>Eukaryota</taxon>
        <taxon>Viridiplantae</taxon>
        <taxon>Streptophyta</taxon>
        <taxon>Embryophyta</taxon>
        <taxon>Tracheophyta</taxon>
        <taxon>Spermatophyta</taxon>
        <taxon>Magnoliopsida</taxon>
        <taxon>eudicotyledons</taxon>
        <taxon>Gunneridae</taxon>
        <taxon>Pentapetalae</taxon>
        <taxon>rosids</taxon>
        <taxon>fabids</taxon>
        <taxon>Fabales</taxon>
        <taxon>Fabaceae</taxon>
        <taxon>Caesalpinioideae</taxon>
        <taxon>Cassia clade</taxon>
        <taxon>Senna</taxon>
    </lineage>
</organism>
<gene>
    <name evidence="2" type="ORF">G2W53_029899</name>
</gene>
<feature type="compositionally biased region" description="Basic and acidic residues" evidence="1">
    <location>
        <begin position="453"/>
        <end position="463"/>
    </location>
</feature>
<feature type="compositionally biased region" description="Polar residues" evidence="1">
    <location>
        <begin position="433"/>
        <end position="442"/>
    </location>
</feature>
<accession>A0A834WA79</accession>
<sequence>MDLEEEMKKGKEDEERHMKEVGLLWKSLEDTRKRKEQQEKSIKRLRKENRKLVEENLRSKRIWTRKFEDLTEKVLDLGNDVEILKNEREKEGSRKGRETGDTSGGTDNNGQSSGNPNQVAASGDKRRKRVLMREEGDVEERTKDAVEEELAKCREELMICKGRLAEFECQESKFAEERGRLLEESRKAYIKGCVHGAKDCATACVDLAPIPKQKPSKKLTAFFTLTQILKISLFVHIPISKSFHLFKPNDRPSTFPPPMASAVDSNDSIYLNMTLSELISMLREAEAEKTKLKEEVEKKTRETELMKERAELERLDKMKAEMDLAEEIKKGEEAVERHAKEVVLMLINSVEDTSKMEEQHKRSIKRLRKENRKLVEENLRSEGSWTRKFEDLTEKVLDLGNDVEILKNEREKEGSRKGRETGDTSGGTDNNGQSSGNPNQVAASGDKRRKRVLMREDGDVEERTKDVVEEELAKCREELMICKGKLAEFECQESKFAEERASLLEESRKAYIKGCVHGAKDCATACVDLGVNRSFEEIIGHFRHLQSQRLDVP</sequence>
<keyword evidence="3" id="KW-1185">Reference proteome</keyword>
<reference evidence="2" key="1">
    <citation type="submission" date="2020-09" db="EMBL/GenBank/DDBJ databases">
        <title>Genome-Enabled Discovery of Anthraquinone Biosynthesis in Senna tora.</title>
        <authorList>
            <person name="Kang S.-H."/>
            <person name="Pandey R.P."/>
            <person name="Lee C.-M."/>
            <person name="Sim J.-S."/>
            <person name="Jeong J.-T."/>
            <person name="Choi B.-S."/>
            <person name="Jung M."/>
            <person name="Ginzburg D."/>
            <person name="Zhao K."/>
            <person name="Won S.Y."/>
            <person name="Oh T.-J."/>
            <person name="Yu Y."/>
            <person name="Kim N.-H."/>
            <person name="Lee O.R."/>
            <person name="Lee T.-H."/>
            <person name="Bashyal P."/>
            <person name="Kim T.-S."/>
            <person name="Lee W.-H."/>
            <person name="Kawkins C."/>
            <person name="Kim C.-K."/>
            <person name="Kim J.S."/>
            <person name="Ahn B.O."/>
            <person name="Rhee S.Y."/>
            <person name="Sohng J.K."/>
        </authorList>
    </citation>
    <scope>NUCLEOTIDE SEQUENCE</scope>
    <source>
        <tissue evidence="2">Leaf</tissue>
    </source>
</reference>
<dbReference type="Proteomes" id="UP000634136">
    <property type="component" value="Unassembled WGS sequence"/>
</dbReference>
<feature type="compositionally biased region" description="Basic and acidic residues" evidence="1">
    <location>
        <begin position="131"/>
        <end position="145"/>
    </location>
</feature>
<evidence type="ECO:0000313" key="3">
    <source>
        <dbReference type="Proteomes" id="UP000634136"/>
    </source>
</evidence>